<organism evidence="3 4">
    <name type="scientific">Corynebacterium appendicis CIP 107643</name>
    <dbReference type="NCBI Taxonomy" id="1161099"/>
    <lineage>
        <taxon>Bacteria</taxon>
        <taxon>Bacillati</taxon>
        <taxon>Actinomycetota</taxon>
        <taxon>Actinomycetes</taxon>
        <taxon>Mycobacteriales</taxon>
        <taxon>Corynebacteriaceae</taxon>
        <taxon>Corynebacterium</taxon>
    </lineage>
</organism>
<dbReference type="GO" id="GO:0004252">
    <property type="term" value="F:serine-type endopeptidase activity"/>
    <property type="evidence" value="ECO:0007669"/>
    <property type="project" value="InterPro"/>
</dbReference>
<dbReference type="EMBL" id="FTOF01000013">
    <property type="protein sequence ID" value="SIS55809.1"/>
    <property type="molecule type" value="Genomic_DNA"/>
</dbReference>
<evidence type="ECO:0000256" key="1">
    <source>
        <dbReference type="SAM" id="Phobius"/>
    </source>
</evidence>
<keyword evidence="1" id="KW-0812">Transmembrane</keyword>
<feature type="domain" description="PDZ" evidence="2">
    <location>
        <begin position="156"/>
        <end position="212"/>
    </location>
</feature>
<dbReference type="SUPFAM" id="SSF50156">
    <property type="entry name" value="PDZ domain-like"/>
    <property type="match status" value="1"/>
</dbReference>
<dbReference type="Gene3D" id="2.30.42.10">
    <property type="match status" value="1"/>
</dbReference>
<feature type="transmembrane region" description="Helical" evidence="1">
    <location>
        <begin position="18"/>
        <end position="38"/>
    </location>
</feature>
<accession>A0A1N7K2J4</accession>
<dbReference type="GO" id="GO:0030163">
    <property type="term" value="P:protein catabolic process"/>
    <property type="evidence" value="ECO:0007669"/>
    <property type="project" value="InterPro"/>
</dbReference>
<evidence type="ECO:0000259" key="2">
    <source>
        <dbReference type="PROSITE" id="PS50106"/>
    </source>
</evidence>
<dbReference type="STRING" id="1161099.SAMN05444817_11349"/>
<reference evidence="4" key="1">
    <citation type="submission" date="2017-01" db="EMBL/GenBank/DDBJ databases">
        <authorList>
            <person name="Varghese N."/>
            <person name="Submissions S."/>
        </authorList>
    </citation>
    <scope>NUCLEOTIDE SEQUENCE [LARGE SCALE GENOMIC DNA]</scope>
    <source>
        <strain evidence="4">DSM 44531</strain>
    </source>
</reference>
<dbReference type="PANTHER" id="PTHR10046">
    <property type="entry name" value="ATP DEPENDENT LON PROTEASE FAMILY MEMBER"/>
    <property type="match status" value="1"/>
</dbReference>
<dbReference type="InterPro" id="IPR014721">
    <property type="entry name" value="Ribsml_uS5_D2-typ_fold_subgr"/>
</dbReference>
<keyword evidence="1" id="KW-1133">Transmembrane helix</keyword>
<keyword evidence="4" id="KW-1185">Reference proteome</keyword>
<dbReference type="Proteomes" id="UP000186292">
    <property type="component" value="Unassembled WGS sequence"/>
</dbReference>
<dbReference type="Gene3D" id="3.30.230.10">
    <property type="match status" value="1"/>
</dbReference>
<dbReference type="InterPro" id="IPR020568">
    <property type="entry name" value="Ribosomal_Su5_D2-typ_SF"/>
</dbReference>
<gene>
    <name evidence="3" type="ORF">SAMN05444817_11349</name>
</gene>
<name>A0A1N7K2J4_9CORY</name>
<dbReference type="InterPro" id="IPR001478">
    <property type="entry name" value="PDZ"/>
</dbReference>
<dbReference type="InterPro" id="IPR036034">
    <property type="entry name" value="PDZ_sf"/>
</dbReference>
<dbReference type="AlphaFoldDB" id="A0A1N7K2J4"/>
<dbReference type="SMART" id="SM00228">
    <property type="entry name" value="PDZ"/>
    <property type="match status" value="1"/>
</dbReference>
<evidence type="ECO:0000313" key="3">
    <source>
        <dbReference type="EMBL" id="SIS55809.1"/>
    </source>
</evidence>
<proteinExistence type="predicted"/>
<dbReference type="Pfam" id="PF13180">
    <property type="entry name" value="PDZ_2"/>
    <property type="match status" value="1"/>
</dbReference>
<dbReference type="GO" id="GO:0006508">
    <property type="term" value="P:proteolysis"/>
    <property type="evidence" value="ECO:0007669"/>
    <property type="project" value="InterPro"/>
</dbReference>
<dbReference type="SUPFAM" id="SSF54211">
    <property type="entry name" value="Ribosomal protein S5 domain 2-like"/>
    <property type="match status" value="1"/>
</dbReference>
<protein>
    <submittedName>
        <fullName evidence="3">PDZ domain-containing protein</fullName>
    </submittedName>
</protein>
<dbReference type="Pfam" id="PF05362">
    <property type="entry name" value="Lon_C"/>
    <property type="match status" value="1"/>
</dbReference>
<keyword evidence="1" id="KW-0472">Membrane</keyword>
<dbReference type="PROSITE" id="PS50106">
    <property type="entry name" value="PDZ"/>
    <property type="match status" value="1"/>
</dbReference>
<dbReference type="GO" id="GO:0005524">
    <property type="term" value="F:ATP binding"/>
    <property type="evidence" value="ECO:0007669"/>
    <property type="project" value="InterPro"/>
</dbReference>
<sequence length="364" mass="37757">MEKPAADQTDPQRTTRRAVIWGGVPLAVMALILMLGGIPGTPIKLTVPYAAESAGPTFNTLADVDGTPVIQIDGGEADETSGTLDMTTVSVRTNMTMGQAIGRWLFSNDTLVPIGQILPKDMTDEEMRQHNEASFVASEAAATVAAMKHLGEPTKVIVHDVLADGAAAGALQSGDTITAIDGEDVTEPQQIQDKVRAKKPGDEITVSFIRGDSDKEDATITLGENPEDKEQPLLGVTMTSEPAGDINVTYNLNDVGGPSAGMIFSLAVIDKLSPGELNGGRNVAGTGTIREDGTVGPIGGITHKIEGARDGGAELFLAPEKNCAEASKVDSGDMVVAKVGTLEDAIAAMEAFSTGGDVQTCEAE</sequence>
<dbReference type="InterPro" id="IPR027065">
    <property type="entry name" value="Lon_Prtase"/>
</dbReference>
<dbReference type="GO" id="GO:0004176">
    <property type="term" value="F:ATP-dependent peptidase activity"/>
    <property type="evidence" value="ECO:0007669"/>
    <property type="project" value="InterPro"/>
</dbReference>
<dbReference type="InterPro" id="IPR008269">
    <property type="entry name" value="Lon_proteolytic"/>
</dbReference>
<evidence type="ECO:0000313" key="4">
    <source>
        <dbReference type="Proteomes" id="UP000186292"/>
    </source>
</evidence>